<name>A0ABV9LVJ7_9ALTE</name>
<keyword evidence="3" id="KW-1185">Reference proteome</keyword>
<feature type="compositionally biased region" description="Polar residues" evidence="1">
    <location>
        <begin position="368"/>
        <end position="380"/>
    </location>
</feature>
<dbReference type="Gene3D" id="3.40.50.2000">
    <property type="entry name" value="Glycogen Phosphorylase B"/>
    <property type="match status" value="1"/>
</dbReference>
<feature type="region of interest" description="Disordered" evidence="1">
    <location>
        <begin position="355"/>
        <end position="380"/>
    </location>
</feature>
<organism evidence="2 3">
    <name type="scientific">Glaciecola siphonariae</name>
    <dbReference type="NCBI Taxonomy" id="521012"/>
    <lineage>
        <taxon>Bacteria</taxon>
        <taxon>Pseudomonadati</taxon>
        <taxon>Pseudomonadota</taxon>
        <taxon>Gammaproteobacteria</taxon>
        <taxon>Alteromonadales</taxon>
        <taxon>Alteromonadaceae</taxon>
        <taxon>Glaciecola</taxon>
    </lineage>
</organism>
<dbReference type="PANTHER" id="PTHR21015">
    <property type="entry name" value="UDP-N-ACETYLGLUCOSAMINE--N-ACETYLMURAMYL-(PENTAPEPTIDE) PYROPHOSPHORYL-UNDECAPRENOL N-ACETYLGLUCOSAMINE TRANSFERASE 1"/>
    <property type="match status" value="1"/>
</dbReference>
<evidence type="ECO:0000256" key="1">
    <source>
        <dbReference type="SAM" id="MobiDB-lite"/>
    </source>
</evidence>
<dbReference type="GO" id="GO:0016787">
    <property type="term" value="F:hydrolase activity"/>
    <property type="evidence" value="ECO:0007669"/>
    <property type="project" value="UniProtKB-KW"/>
</dbReference>
<gene>
    <name evidence="2" type="primary">pseG</name>
    <name evidence="2" type="ORF">ACFO4O_10180</name>
</gene>
<proteinExistence type="predicted"/>
<reference evidence="3" key="1">
    <citation type="journal article" date="2019" name="Int. J. Syst. Evol. Microbiol.">
        <title>The Global Catalogue of Microorganisms (GCM) 10K type strain sequencing project: providing services to taxonomists for standard genome sequencing and annotation.</title>
        <authorList>
            <consortium name="The Broad Institute Genomics Platform"/>
            <consortium name="The Broad Institute Genome Sequencing Center for Infectious Disease"/>
            <person name="Wu L."/>
            <person name="Ma J."/>
        </authorList>
    </citation>
    <scope>NUCLEOTIDE SEQUENCE [LARGE SCALE GENOMIC DNA]</scope>
    <source>
        <strain evidence="3">KACC 12507</strain>
    </source>
</reference>
<dbReference type="Proteomes" id="UP001595897">
    <property type="component" value="Unassembled WGS sequence"/>
</dbReference>
<evidence type="ECO:0000313" key="3">
    <source>
        <dbReference type="Proteomes" id="UP001595897"/>
    </source>
</evidence>
<dbReference type="NCBIfam" id="TIGR03590">
    <property type="entry name" value="PseG"/>
    <property type="match status" value="1"/>
</dbReference>
<dbReference type="InterPro" id="IPR020023">
    <property type="entry name" value="PseG"/>
</dbReference>
<protein>
    <submittedName>
        <fullName evidence="2">UDP-2,4-diacetamido-2,4, 6-trideoxy-beta-L-altropyranose hydrolase</fullName>
        <ecNumber evidence="2">3.6.1.57</ecNumber>
    </submittedName>
</protein>
<sequence length="380" mass="42229">MNVLFRVDAALEIGSGHVMRCLTLARALKSASINCEFLCRQTTGDLIAFIRQQGFVVHSLSPALNKHANDFDTTSIQSLDAQQSLKVISQDYELLIVDHYELGAEYCAMLRKRCRSIMVIDDLADREHDCDLLLDQNLFHALEKRYAGLLQEHCTRLLGPKFALLRPEFYQATHKKIDGRILVGFGSSDPHNLSAIALEAIARLDCKALSVDLVIGDNYPWREALENKVKQQQNVALHVQTPHMAKLMCQAQFMLGAGGTTHWERCICALPALVVTCADNQIASTEYLTQLNACVYLGRAEEASVQMLEKNISRYLSQPDLLDTVANAARNIVPKDAGTPLVVEHVCNLLGIKGTGKKRQGEPDVYSQPLNQRGETISNE</sequence>
<dbReference type="SUPFAM" id="SSF53756">
    <property type="entry name" value="UDP-Glycosyltransferase/glycogen phosphorylase"/>
    <property type="match status" value="1"/>
</dbReference>
<evidence type="ECO:0000313" key="2">
    <source>
        <dbReference type="EMBL" id="MFC4700527.1"/>
    </source>
</evidence>
<dbReference type="Gene3D" id="3.40.50.11190">
    <property type="match status" value="1"/>
</dbReference>
<dbReference type="EC" id="3.6.1.57" evidence="2"/>
<accession>A0ABV9LVJ7</accession>
<dbReference type="PANTHER" id="PTHR21015:SF22">
    <property type="entry name" value="GLYCOSYLTRANSFERASE"/>
    <property type="match status" value="1"/>
</dbReference>
<dbReference type="RefSeq" id="WP_382408007.1">
    <property type="nucleotide sequence ID" value="NZ_JBHSGU010000002.1"/>
</dbReference>
<dbReference type="EMBL" id="JBHSGU010000002">
    <property type="protein sequence ID" value="MFC4700527.1"/>
    <property type="molecule type" value="Genomic_DNA"/>
</dbReference>
<comment type="caution">
    <text evidence="2">The sequence shown here is derived from an EMBL/GenBank/DDBJ whole genome shotgun (WGS) entry which is preliminary data.</text>
</comment>
<keyword evidence="2" id="KW-0378">Hydrolase</keyword>